<dbReference type="InterPro" id="IPR012657">
    <property type="entry name" value="23S_rRNA-intervening_sequence"/>
</dbReference>
<proteinExistence type="predicted"/>
<dbReference type="SUPFAM" id="SSF158446">
    <property type="entry name" value="IVS-encoded protein-like"/>
    <property type="match status" value="1"/>
</dbReference>
<reference evidence="1 2" key="1">
    <citation type="journal article" date="2016" name="Nat. Commun.">
        <title>Thousands of microbial genomes shed light on interconnected biogeochemical processes in an aquifer system.</title>
        <authorList>
            <person name="Anantharaman K."/>
            <person name="Brown C.T."/>
            <person name="Hug L.A."/>
            <person name="Sharon I."/>
            <person name="Castelle C.J."/>
            <person name="Probst A.J."/>
            <person name="Thomas B.C."/>
            <person name="Singh A."/>
            <person name="Wilkins M.J."/>
            <person name="Karaoz U."/>
            <person name="Brodie E.L."/>
            <person name="Williams K.H."/>
            <person name="Hubbard S.S."/>
            <person name="Banfield J.F."/>
        </authorList>
    </citation>
    <scope>NUCLEOTIDE SEQUENCE [LARGE SCALE GENOMIC DNA]</scope>
</reference>
<comment type="caution">
    <text evidence="1">The sequence shown here is derived from an EMBL/GenBank/DDBJ whole genome shotgun (WGS) entry which is preliminary data.</text>
</comment>
<gene>
    <name evidence="1" type="ORF">A3G33_10875</name>
</gene>
<dbReference type="NCBIfam" id="TIGR02436">
    <property type="entry name" value="four helix bundle protein"/>
    <property type="match status" value="1"/>
</dbReference>
<dbReference type="PANTHER" id="PTHR38471">
    <property type="entry name" value="FOUR HELIX BUNDLE PROTEIN"/>
    <property type="match status" value="1"/>
</dbReference>
<protein>
    <submittedName>
        <fullName evidence="1">Four helix bundle protein</fullName>
    </submittedName>
</protein>
<dbReference type="Gene3D" id="1.20.1440.60">
    <property type="entry name" value="23S rRNA-intervening sequence"/>
    <property type="match status" value="1"/>
</dbReference>
<dbReference type="CDD" id="cd16377">
    <property type="entry name" value="23S_rRNA_IVP_like"/>
    <property type="match status" value="1"/>
</dbReference>
<evidence type="ECO:0000313" key="2">
    <source>
        <dbReference type="Proteomes" id="UP000178187"/>
    </source>
</evidence>
<dbReference type="InterPro" id="IPR036583">
    <property type="entry name" value="23S_rRNA_IVS_sf"/>
</dbReference>
<dbReference type="Proteomes" id="UP000178187">
    <property type="component" value="Unassembled WGS sequence"/>
</dbReference>
<sequence length="129" mass="14594">MGTVKRFEDLDVWQKARVFTKRIYEISREGVFAKDYGLRDQICKSSVSIMANIAEGFERAGNREFIQFLAVAKGSAGEVRSHIFVALDQNYIDQQTFDDLYASVTEISSMIAGLISYLTKTSMKGVKFK</sequence>
<dbReference type="Pfam" id="PF05635">
    <property type="entry name" value="23S_rRNA_IVP"/>
    <property type="match status" value="1"/>
</dbReference>
<name>A0A1G1KRN7_9BACT</name>
<accession>A0A1G1KRN7</accession>
<dbReference type="PANTHER" id="PTHR38471:SF2">
    <property type="entry name" value="FOUR HELIX BUNDLE PROTEIN"/>
    <property type="match status" value="1"/>
</dbReference>
<evidence type="ECO:0000313" key="1">
    <source>
        <dbReference type="EMBL" id="OGW95472.1"/>
    </source>
</evidence>
<organism evidence="1 2">
    <name type="scientific">Candidatus Danuiimicrobium aquiferis</name>
    <dbReference type="NCBI Taxonomy" id="1801832"/>
    <lineage>
        <taxon>Bacteria</taxon>
        <taxon>Pseudomonadati</taxon>
        <taxon>Candidatus Omnitrophota</taxon>
        <taxon>Candidatus Danuiimicrobium</taxon>
    </lineage>
</organism>
<dbReference type="EMBL" id="MHFR01000063">
    <property type="protein sequence ID" value="OGW95472.1"/>
    <property type="molecule type" value="Genomic_DNA"/>
</dbReference>
<dbReference type="AlphaFoldDB" id="A0A1G1KRN7"/>